<name>A0A9J6EZG0_RHIMP</name>
<dbReference type="Proteomes" id="UP000821866">
    <property type="component" value="Chromosome 1"/>
</dbReference>
<accession>A0A9J6EZG0</accession>
<reference evidence="2" key="2">
    <citation type="submission" date="2021-09" db="EMBL/GenBank/DDBJ databases">
        <authorList>
            <person name="Jia N."/>
            <person name="Wang J."/>
            <person name="Shi W."/>
            <person name="Du L."/>
            <person name="Sun Y."/>
            <person name="Zhan W."/>
            <person name="Jiang J."/>
            <person name="Wang Q."/>
            <person name="Zhang B."/>
            <person name="Ji P."/>
            <person name="Sakyi L.B."/>
            <person name="Cui X."/>
            <person name="Yuan T."/>
            <person name="Jiang B."/>
            <person name="Yang W."/>
            <person name="Lam T.T.-Y."/>
            <person name="Chang Q."/>
            <person name="Ding S."/>
            <person name="Wang X."/>
            <person name="Zhu J."/>
            <person name="Ruan X."/>
            <person name="Zhao L."/>
            <person name="Wei J."/>
            <person name="Que T."/>
            <person name="Du C."/>
            <person name="Cheng J."/>
            <person name="Dai P."/>
            <person name="Han X."/>
            <person name="Huang E."/>
            <person name="Gao Y."/>
            <person name="Liu J."/>
            <person name="Shao H."/>
            <person name="Ye R."/>
            <person name="Li L."/>
            <person name="Wei W."/>
            <person name="Wang X."/>
            <person name="Wang C."/>
            <person name="Huo Q."/>
            <person name="Li W."/>
            <person name="Guo W."/>
            <person name="Chen H."/>
            <person name="Chen S."/>
            <person name="Zhou L."/>
            <person name="Zhou L."/>
            <person name="Ni X."/>
            <person name="Tian J."/>
            <person name="Zhou Y."/>
            <person name="Sheng Y."/>
            <person name="Liu T."/>
            <person name="Pan Y."/>
            <person name="Xia L."/>
            <person name="Li J."/>
            <person name="Zhao F."/>
            <person name="Cao W."/>
        </authorList>
    </citation>
    <scope>NUCLEOTIDE SEQUENCE</scope>
    <source>
        <strain evidence="2">Rmic-2018</strain>
        <tissue evidence="2">Larvae</tissue>
    </source>
</reference>
<evidence type="ECO:0000313" key="3">
    <source>
        <dbReference type="Proteomes" id="UP000821866"/>
    </source>
</evidence>
<comment type="caution">
    <text evidence="2">The sequence shown here is derived from an EMBL/GenBank/DDBJ whole genome shotgun (WGS) entry which is preliminary data.</text>
</comment>
<keyword evidence="3" id="KW-1185">Reference proteome</keyword>
<reference evidence="2" key="1">
    <citation type="journal article" date="2020" name="Cell">
        <title>Large-Scale Comparative Analyses of Tick Genomes Elucidate Their Genetic Diversity and Vector Capacities.</title>
        <authorList>
            <consortium name="Tick Genome and Microbiome Consortium (TIGMIC)"/>
            <person name="Jia N."/>
            <person name="Wang J."/>
            <person name="Shi W."/>
            <person name="Du L."/>
            <person name="Sun Y."/>
            <person name="Zhan W."/>
            <person name="Jiang J.F."/>
            <person name="Wang Q."/>
            <person name="Zhang B."/>
            <person name="Ji P."/>
            <person name="Bell-Sakyi L."/>
            <person name="Cui X.M."/>
            <person name="Yuan T.T."/>
            <person name="Jiang B.G."/>
            <person name="Yang W.F."/>
            <person name="Lam T.T."/>
            <person name="Chang Q.C."/>
            <person name="Ding S.J."/>
            <person name="Wang X.J."/>
            <person name="Zhu J.G."/>
            <person name="Ruan X.D."/>
            <person name="Zhao L."/>
            <person name="Wei J.T."/>
            <person name="Ye R.Z."/>
            <person name="Que T.C."/>
            <person name="Du C.H."/>
            <person name="Zhou Y.H."/>
            <person name="Cheng J.X."/>
            <person name="Dai P.F."/>
            <person name="Guo W.B."/>
            <person name="Han X.H."/>
            <person name="Huang E.J."/>
            <person name="Li L.F."/>
            <person name="Wei W."/>
            <person name="Gao Y.C."/>
            <person name="Liu J.Z."/>
            <person name="Shao H.Z."/>
            <person name="Wang X."/>
            <person name="Wang C.C."/>
            <person name="Yang T.C."/>
            <person name="Huo Q.B."/>
            <person name="Li W."/>
            <person name="Chen H.Y."/>
            <person name="Chen S.E."/>
            <person name="Zhou L.G."/>
            <person name="Ni X.B."/>
            <person name="Tian J.H."/>
            <person name="Sheng Y."/>
            <person name="Liu T."/>
            <person name="Pan Y.S."/>
            <person name="Xia L.Y."/>
            <person name="Li J."/>
            <person name="Zhao F."/>
            <person name="Cao W.C."/>
        </authorList>
    </citation>
    <scope>NUCLEOTIDE SEQUENCE</scope>
    <source>
        <strain evidence="2">Rmic-2018</strain>
    </source>
</reference>
<dbReference type="AlphaFoldDB" id="A0A9J6EZG0"/>
<evidence type="ECO:0000313" key="2">
    <source>
        <dbReference type="EMBL" id="KAH8039902.1"/>
    </source>
</evidence>
<evidence type="ECO:0000256" key="1">
    <source>
        <dbReference type="SAM" id="MobiDB-lite"/>
    </source>
</evidence>
<dbReference type="EMBL" id="JABSTU010000001">
    <property type="protein sequence ID" value="KAH8039902.1"/>
    <property type="molecule type" value="Genomic_DNA"/>
</dbReference>
<protein>
    <submittedName>
        <fullName evidence="2">Uncharacterized protein</fullName>
    </submittedName>
</protein>
<organism evidence="2 3">
    <name type="scientific">Rhipicephalus microplus</name>
    <name type="common">Cattle tick</name>
    <name type="synonym">Boophilus microplus</name>
    <dbReference type="NCBI Taxonomy" id="6941"/>
    <lineage>
        <taxon>Eukaryota</taxon>
        <taxon>Metazoa</taxon>
        <taxon>Ecdysozoa</taxon>
        <taxon>Arthropoda</taxon>
        <taxon>Chelicerata</taxon>
        <taxon>Arachnida</taxon>
        <taxon>Acari</taxon>
        <taxon>Parasitiformes</taxon>
        <taxon>Ixodida</taxon>
        <taxon>Ixodoidea</taxon>
        <taxon>Ixodidae</taxon>
        <taxon>Rhipicephalinae</taxon>
        <taxon>Rhipicephalus</taxon>
        <taxon>Boophilus</taxon>
    </lineage>
</organism>
<proteinExistence type="predicted"/>
<feature type="compositionally biased region" description="Basic and acidic residues" evidence="1">
    <location>
        <begin position="24"/>
        <end position="35"/>
    </location>
</feature>
<sequence>MRRKWHMKKEKKCLEQLKEKKLEEKNEVRAHERAKGGRVRKKMVGQDGGEDDEAAWTCPRSATLREPPESTELPESSAGGRCSEWPGQVSVTPPTLNEPGHPSAMSTAHEPEGLRTYPEYLPPPVQNRTGTIRPYTLCLVFGASFNTSEDATTDGRGERQEMHAWNLVVLGCVN</sequence>
<feature type="region of interest" description="Disordered" evidence="1">
    <location>
        <begin position="24"/>
        <end position="109"/>
    </location>
</feature>
<gene>
    <name evidence="2" type="ORF">HPB51_009158</name>
</gene>